<dbReference type="STRING" id="452.Lspi_2729"/>
<proteinExistence type="predicted"/>
<dbReference type="EMBL" id="LNYX01000034">
    <property type="protein sequence ID" value="KTD61109.1"/>
    <property type="molecule type" value="Genomic_DNA"/>
</dbReference>
<sequence length="260" mass="28613">MALVKQTILGLLLSPWLFTSGFAKPPASGKIYYQGNYLPGHWALQPYVTSDPKVVALACFKRLEYAIYLNPTDERGYRSIVTLINNKDMRTVMNRDYSSLERIGLGILVQMMAQTYSRITPVSQTAMMGNNCHGYDSDTGTTYLGTAREPCLLHAHIMGRGNPNVAYVAGVVLNGPKPGVAFLFKSKDPNVPGNDKSVAWKKGEMEKVVRRLRLELGNIQSAYARHGITLVMPSPDSTTNNSACSRHGGDAVMRDNAQKI</sequence>
<protein>
    <recommendedName>
        <fullName evidence="3">LPG0439 HIT-related domain-containing protein</fullName>
    </recommendedName>
</protein>
<dbReference type="InterPro" id="IPR054312">
    <property type="entry name" value="LPG0439_HIT-like"/>
</dbReference>
<feature type="region of interest" description="Disordered" evidence="1">
    <location>
        <begin position="234"/>
        <end position="260"/>
    </location>
</feature>
<gene>
    <name evidence="4" type="ORF">Lspi_2729</name>
</gene>
<dbReference type="Proteomes" id="UP000054877">
    <property type="component" value="Unassembled WGS sequence"/>
</dbReference>
<dbReference type="RefSeq" id="WP_058484642.1">
    <property type="nucleotide sequence ID" value="NZ_CAAAII010000012.1"/>
</dbReference>
<dbReference type="Pfam" id="PF22088">
    <property type="entry name" value="HIT-like"/>
    <property type="match status" value="1"/>
</dbReference>
<evidence type="ECO:0000313" key="4">
    <source>
        <dbReference type="EMBL" id="KTD61109.1"/>
    </source>
</evidence>
<name>A0A0W0YW21_LEGSP</name>
<organism evidence="4 5">
    <name type="scientific">Legionella spiritensis</name>
    <dbReference type="NCBI Taxonomy" id="452"/>
    <lineage>
        <taxon>Bacteria</taxon>
        <taxon>Pseudomonadati</taxon>
        <taxon>Pseudomonadota</taxon>
        <taxon>Gammaproteobacteria</taxon>
        <taxon>Legionellales</taxon>
        <taxon>Legionellaceae</taxon>
        <taxon>Legionella</taxon>
    </lineage>
</organism>
<evidence type="ECO:0000259" key="3">
    <source>
        <dbReference type="Pfam" id="PF22088"/>
    </source>
</evidence>
<feature type="compositionally biased region" description="Polar residues" evidence="1">
    <location>
        <begin position="235"/>
        <end position="244"/>
    </location>
</feature>
<keyword evidence="5" id="KW-1185">Reference proteome</keyword>
<dbReference type="AlphaFoldDB" id="A0A0W0YW21"/>
<keyword evidence="2" id="KW-0732">Signal</keyword>
<reference evidence="4 5" key="1">
    <citation type="submission" date="2015-11" db="EMBL/GenBank/DDBJ databases">
        <title>Genomic analysis of 38 Legionella species identifies large and diverse effector repertoires.</title>
        <authorList>
            <person name="Burstein D."/>
            <person name="Amaro F."/>
            <person name="Zusman T."/>
            <person name="Lifshitz Z."/>
            <person name="Cohen O."/>
            <person name="Gilbert J.A."/>
            <person name="Pupko T."/>
            <person name="Shuman H.A."/>
            <person name="Segal G."/>
        </authorList>
    </citation>
    <scope>NUCLEOTIDE SEQUENCE [LARGE SCALE GENOMIC DNA]</scope>
    <source>
        <strain evidence="4 5">Mt.St.Helens-9</strain>
    </source>
</reference>
<accession>A0A0W0YW21</accession>
<evidence type="ECO:0000313" key="5">
    <source>
        <dbReference type="Proteomes" id="UP000054877"/>
    </source>
</evidence>
<feature type="signal peptide" evidence="2">
    <location>
        <begin position="1"/>
        <end position="23"/>
    </location>
</feature>
<comment type="caution">
    <text evidence="4">The sequence shown here is derived from an EMBL/GenBank/DDBJ whole genome shotgun (WGS) entry which is preliminary data.</text>
</comment>
<feature type="compositionally biased region" description="Basic and acidic residues" evidence="1">
    <location>
        <begin position="247"/>
        <end position="260"/>
    </location>
</feature>
<dbReference type="PATRIC" id="fig|452.5.peg.3020"/>
<feature type="domain" description="LPG0439 HIT-related" evidence="3">
    <location>
        <begin position="51"/>
        <end position="212"/>
    </location>
</feature>
<evidence type="ECO:0000256" key="2">
    <source>
        <dbReference type="SAM" id="SignalP"/>
    </source>
</evidence>
<feature type="chain" id="PRO_5006918006" description="LPG0439 HIT-related domain-containing protein" evidence="2">
    <location>
        <begin position="24"/>
        <end position="260"/>
    </location>
</feature>
<evidence type="ECO:0000256" key="1">
    <source>
        <dbReference type="SAM" id="MobiDB-lite"/>
    </source>
</evidence>